<dbReference type="Gene3D" id="3.40.50.2300">
    <property type="match status" value="2"/>
</dbReference>
<dbReference type="EMBL" id="JBFOCI010000001">
    <property type="protein sequence ID" value="MEW9804682.1"/>
    <property type="molecule type" value="Genomic_DNA"/>
</dbReference>
<accession>A0ABV3QWH2</accession>
<evidence type="ECO:0000256" key="5">
    <source>
        <dbReference type="SAM" id="SignalP"/>
    </source>
</evidence>
<dbReference type="CDD" id="cd06308">
    <property type="entry name" value="PBP1_sensor_kinase-like"/>
    <property type="match status" value="1"/>
</dbReference>
<dbReference type="Pfam" id="PF13407">
    <property type="entry name" value="Peripla_BP_4"/>
    <property type="match status" value="1"/>
</dbReference>
<keyword evidence="3 5" id="KW-0732">Signal</keyword>
<keyword evidence="8" id="KW-1185">Reference proteome</keyword>
<dbReference type="SUPFAM" id="SSF53822">
    <property type="entry name" value="Periplasmic binding protein-like I"/>
    <property type="match status" value="1"/>
</dbReference>
<evidence type="ECO:0000256" key="2">
    <source>
        <dbReference type="ARBA" id="ARBA00007639"/>
    </source>
</evidence>
<dbReference type="InterPro" id="IPR028082">
    <property type="entry name" value="Peripla_BP_I"/>
</dbReference>
<proteinExistence type="inferred from homology"/>
<organism evidence="7 8">
    <name type="scientific">Mesorhizobium marinum</name>
    <dbReference type="NCBI Taxonomy" id="3228790"/>
    <lineage>
        <taxon>Bacteria</taxon>
        <taxon>Pseudomonadati</taxon>
        <taxon>Pseudomonadota</taxon>
        <taxon>Alphaproteobacteria</taxon>
        <taxon>Hyphomicrobiales</taxon>
        <taxon>Phyllobacteriaceae</taxon>
        <taxon>Mesorhizobium</taxon>
    </lineage>
</organism>
<dbReference type="Proteomes" id="UP001556196">
    <property type="component" value="Unassembled WGS sequence"/>
</dbReference>
<feature type="chain" id="PRO_5047065589" evidence="5">
    <location>
        <begin position="48"/>
        <end position="393"/>
    </location>
</feature>
<evidence type="ECO:0000256" key="4">
    <source>
        <dbReference type="SAM" id="MobiDB-lite"/>
    </source>
</evidence>
<feature type="domain" description="Periplasmic binding protein" evidence="6">
    <location>
        <begin position="92"/>
        <end position="346"/>
    </location>
</feature>
<feature type="region of interest" description="Disordered" evidence="4">
    <location>
        <begin position="1"/>
        <end position="20"/>
    </location>
</feature>
<evidence type="ECO:0000259" key="6">
    <source>
        <dbReference type="Pfam" id="PF13407"/>
    </source>
</evidence>
<feature type="signal peptide" evidence="5">
    <location>
        <begin position="1"/>
        <end position="47"/>
    </location>
</feature>
<comment type="similarity">
    <text evidence="2">Belongs to the bacterial solute-binding protein 2 family.</text>
</comment>
<dbReference type="PANTHER" id="PTHR46847:SF1">
    <property type="entry name" value="D-ALLOSE-BINDING PERIPLASMIC PROTEIN-RELATED"/>
    <property type="match status" value="1"/>
</dbReference>
<sequence>MPELPREQEGRSTSPARSTYQKRELSMLKRSLLGLSVALFAPIFAHAQDAQPISGKTCEQLLAQYKQLPFTDVLPLDEGPVLIDGNEKAITIGFSQTAFNHPWRVSMLESLQAEACRHPNVSLVVLDGNVDVAKQSNDVRDLLVRGVDAVLLSPVESAALVPAARAVTDAGIPLIVMDRDVPAEKTLFIGQSNVTMAEQVAEKMAADLGGKGNIVVLTGLKGSSPAVDRNKGMENVLAKYPDIKVLAVGDAQWIREPAVPLMEDFLTAHSDINAVFSHAEESSWGAQLAVARANRCADGIRHYTFDGSNAGFKAVKEGTFGADGNYTPFIADIGLRAALYKLTGKEIPGAGAYDAPGSRLLLPDSPTVVAANADEWIGRGWGDFEPTPDPCKK</sequence>
<comment type="caution">
    <text evidence="7">The sequence shown here is derived from an EMBL/GenBank/DDBJ whole genome shotgun (WGS) entry which is preliminary data.</text>
</comment>
<comment type="subcellular location">
    <subcellularLocation>
        <location evidence="1">Cell envelope</location>
    </subcellularLocation>
</comment>
<name>A0ABV3QWH2_9HYPH</name>
<feature type="compositionally biased region" description="Basic and acidic residues" evidence="4">
    <location>
        <begin position="1"/>
        <end position="10"/>
    </location>
</feature>
<gene>
    <name evidence="7" type="ORF">ABUE31_01630</name>
</gene>
<dbReference type="PANTHER" id="PTHR46847">
    <property type="entry name" value="D-ALLOSE-BINDING PERIPLASMIC PROTEIN-RELATED"/>
    <property type="match status" value="1"/>
</dbReference>
<dbReference type="InterPro" id="IPR025997">
    <property type="entry name" value="SBP_2_dom"/>
</dbReference>
<evidence type="ECO:0000313" key="8">
    <source>
        <dbReference type="Proteomes" id="UP001556196"/>
    </source>
</evidence>
<evidence type="ECO:0000256" key="3">
    <source>
        <dbReference type="ARBA" id="ARBA00022729"/>
    </source>
</evidence>
<protein>
    <submittedName>
        <fullName evidence="7">Substrate-binding domain-containing protein</fullName>
    </submittedName>
</protein>
<evidence type="ECO:0000313" key="7">
    <source>
        <dbReference type="EMBL" id="MEW9804682.1"/>
    </source>
</evidence>
<reference evidence="7 8" key="1">
    <citation type="submission" date="2024-06" db="EMBL/GenBank/DDBJ databases">
        <authorList>
            <person name="Tuo L."/>
        </authorList>
    </citation>
    <scope>NUCLEOTIDE SEQUENCE [LARGE SCALE GENOMIC DNA]</scope>
    <source>
        <strain evidence="7 8">ZMM04-5</strain>
    </source>
</reference>
<evidence type="ECO:0000256" key="1">
    <source>
        <dbReference type="ARBA" id="ARBA00004196"/>
    </source>
</evidence>